<gene>
    <name evidence="1" type="ORF">PDE001_LOCUS9101</name>
</gene>
<name>A0AAV0V5X1_9STRA</name>
<proteinExistence type="predicted"/>
<accession>A0AAV0V5X1</accession>
<evidence type="ECO:0000313" key="1">
    <source>
        <dbReference type="EMBL" id="CAI5743918.1"/>
    </source>
</evidence>
<reference evidence="1" key="1">
    <citation type="submission" date="2022-12" db="EMBL/GenBank/DDBJ databases">
        <authorList>
            <person name="Webb A."/>
        </authorList>
    </citation>
    <scope>NUCLEOTIDE SEQUENCE</scope>
    <source>
        <strain evidence="1">Pd1</strain>
    </source>
</reference>
<protein>
    <submittedName>
        <fullName evidence="1">Uncharacterized protein</fullName>
    </submittedName>
</protein>
<organism evidence="1 2">
    <name type="scientific">Peronospora destructor</name>
    <dbReference type="NCBI Taxonomy" id="86335"/>
    <lineage>
        <taxon>Eukaryota</taxon>
        <taxon>Sar</taxon>
        <taxon>Stramenopiles</taxon>
        <taxon>Oomycota</taxon>
        <taxon>Peronosporomycetes</taxon>
        <taxon>Peronosporales</taxon>
        <taxon>Peronosporaceae</taxon>
        <taxon>Peronospora</taxon>
    </lineage>
</organism>
<keyword evidence="2" id="KW-1185">Reference proteome</keyword>
<dbReference type="AlphaFoldDB" id="A0AAV0V5X1"/>
<dbReference type="EMBL" id="CANTFM010001994">
    <property type="protein sequence ID" value="CAI5743918.1"/>
    <property type="molecule type" value="Genomic_DNA"/>
</dbReference>
<sequence length="116" mass="13642">MQRRNKVVRQKRLRQEGDHCVKGHCQEMGYNCLKSKERQVPLWMHRGEPRLLQWHNYVPLLEAEVRRAIFELNLGQIDLGLDVKLDGLINETDVLHGVLVFDWILLILPVMCISQC</sequence>
<dbReference type="Proteomes" id="UP001162029">
    <property type="component" value="Unassembled WGS sequence"/>
</dbReference>
<evidence type="ECO:0000313" key="2">
    <source>
        <dbReference type="Proteomes" id="UP001162029"/>
    </source>
</evidence>
<comment type="caution">
    <text evidence="1">The sequence shown here is derived from an EMBL/GenBank/DDBJ whole genome shotgun (WGS) entry which is preliminary data.</text>
</comment>